<gene>
    <name evidence="1" type="ORF">CesoFtcFv8_017981</name>
</gene>
<evidence type="ECO:0000313" key="2">
    <source>
        <dbReference type="Proteomes" id="UP001335648"/>
    </source>
</evidence>
<evidence type="ECO:0000313" key="1">
    <source>
        <dbReference type="EMBL" id="KAK5887004.1"/>
    </source>
</evidence>
<proteinExistence type="predicted"/>
<reference evidence="1 2" key="1">
    <citation type="journal article" date="2023" name="Mol. Biol. Evol.">
        <title>Genomics of Secondarily Temperate Adaptation in the Only Non-Antarctic Icefish.</title>
        <authorList>
            <person name="Rivera-Colon A.G."/>
            <person name="Rayamajhi N."/>
            <person name="Minhas B.F."/>
            <person name="Madrigal G."/>
            <person name="Bilyk K.T."/>
            <person name="Yoon V."/>
            <person name="Hune M."/>
            <person name="Gregory S."/>
            <person name="Cheng C.H.C."/>
            <person name="Catchen J.M."/>
        </authorList>
    </citation>
    <scope>NUCLEOTIDE SEQUENCE [LARGE SCALE GENOMIC DNA]</scope>
    <source>
        <strain evidence="1">JC2023a</strain>
    </source>
</reference>
<dbReference type="EMBL" id="JAULUE010002059">
    <property type="protein sequence ID" value="KAK5887004.1"/>
    <property type="molecule type" value="Genomic_DNA"/>
</dbReference>
<accession>A0AAN8GSE2</accession>
<dbReference type="AlphaFoldDB" id="A0AAN8GSE2"/>
<comment type="caution">
    <text evidence="1">The sequence shown here is derived from an EMBL/GenBank/DDBJ whole genome shotgun (WGS) entry which is preliminary data.</text>
</comment>
<name>A0AAN8GSE2_9TELE</name>
<dbReference type="Proteomes" id="UP001335648">
    <property type="component" value="Unassembled WGS sequence"/>
</dbReference>
<keyword evidence="2" id="KW-1185">Reference proteome</keyword>
<protein>
    <submittedName>
        <fullName evidence="1">Uncharacterized protein</fullName>
    </submittedName>
</protein>
<sequence length="83" mass="8865">MCCRYHCQLCHCHGHQPQPFALPLSIHSNPAPPRGPSCLPPVPSPDLCPPLSLAPTCLPVSQPQPLLAPPQCPYCLHSGNPVC</sequence>
<organism evidence="1 2">
    <name type="scientific">Champsocephalus esox</name>
    <name type="common">pike icefish</name>
    <dbReference type="NCBI Taxonomy" id="159716"/>
    <lineage>
        <taxon>Eukaryota</taxon>
        <taxon>Metazoa</taxon>
        <taxon>Chordata</taxon>
        <taxon>Craniata</taxon>
        <taxon>Vertebrata</taxon>
        <taxon>Euteleostomi</taxon>
        <taxon>Actinopterygii</taxon>
        <taxon>Neopterygii</taxon>
        <taxon>Teleostei</taxon>
        <taxon>Neoteleostei</taxon>
        <taxon>Acanthomorphata</taxon>
        <taxon>Eupercaria</taxon>
        <taxon>Perciformes</taxon>
        <taxon>Notothenioidei</taxon>
        <taxon>Channichthyidae</taxon>
        <taxon>Champsocephalus</taxon>
    </lineage>
</organism>